<organism evidence="1 2">
    <name type="scientific">Theropithecus gelada</name>
    <name type="common">Gelada baboon</name>
    <dbReference type="NCBI Taxonomy" id="9565"/>
    <lineage>
        <taxon>Eukaryota</taxon>
        <taxon>Metazoa</taxon>
        <taxon>Chordata</taxon>
        <taxon>Craniata</taxon>
        <taxon>Vertebrata</taxon>
        <taxon>Euteleostomi</taxon>
        <taxon>Mammalia</taxon>
        <taxon>Eutheria</taxon>
        <taxon>Euarchontoglires</taxon>
        <taxon>Primates</taxon>
        <taxon>Haplorrhini</taxon>
        <taxon>Catarrhini</taxon>
        <taxon>Cercopithecidae</taxon>
        <taxon>Cercopithecinae</taxon>
        <taxon>Theropithecus</taxon>
    </lineage>
</organism>
<name>A0A8D2F8C8_THEGE</name>
<reference evidence="1" key="1">
    <citation type="submission" date="2025-08" db="UniProtKB">
        <authorList>
            <consortium name="Ensembl"/>
        </authorList>
    </citation>
    <scope>IDENTIFICATION</scope>
</reference>
<accession>A0A8D2F8C8</accession>
<reference evidence="1" key="2">
    <citation type="submission" date="2025-09" db="UniProtKB">
        <authorList>
            <consortium name="Ensembl"/>
        </authorList>
    </citation>
    <scope>IDENTIFICATION</scope>
</reference>
<keyword evidence="2" id="KW-1185">Reference proteome</keyword>
<dbReference type="Proteomes" id="UP000694411">
    <property type="component" value="Unassembled WGS sequence"/>
</dbReference>
<proteinExistence type="predicted"/>
<evidence type="ECO:0000313" key="1">
    <source>
        <dbReference type="Ensembl" id="ENSTGEP00000016841.1"/>
    </source>
</evidence>
<evidence type="ECO:0000313" key="2">
    <source>
        <dbReference type="Proteomes" id="UP000694411"/>
    </source>
</evidence>
<sequence>MTMPLSSCATPTRAVSMRMCHPSLASCRSLPLIVILDLMVGSSTLSKEATMETVTLLSSPRQASCERCGGWIERTWPSMSCGHMQWTRGCPQPARPWK</sequence>
<protein>
    <submittedName>
        <fullName evidence="1">Uncharacterized protein</fullName>
    </submittedName>
</protein>
<dbReference type="Ensembl" id="ENSTGET00000020125.1">
    <property type="protein sequence ID" value="ENSTGEP00000016841.1"/>
    <property type="gene ID" value="ENSTGEG00000013620.1"/>
</dbReference>
<dbReference type="AlphaFoldDB" id="A0A8D2F8C8"/>